<gene>
    <name evidence="3" type="ORF">IM811_015130</name>
</gene>
<evidence type="ECO:0000313" key="3">
    <source>
        <dbReference type="EMBL" id="KAF9750910.1"/>
    </source>
</evidence>
<dbReference type="PANTHER" id="PTHR21193:SF3">
    <property type="entry name" value="OXIDOREDUCTASE-LIKE DOMAIN-CONTAINING PROTEIN 1"/>
    <property type="match status" value="1"/>
</dbReference>
<evidence type="ECO:0000313" key="4">
    <source>
        <dbReference type="Proteomes" id="UP000616885"/>
    </source>
</evidence>
<feature type="compositionally biased region" description="Polar residues" evidence="1">
    <location>
        <begin position="21"/>
        <end position="30"/>
    </location>
</feature>
<dbReference type="Proteomes" id="UP000616885">
    <property type="component" value="Unassembled WGS sequence"/>
</dbReference>
<sequence length="261" mass="28508">MALPLKTVPRGLRLLRPASNLGRSSFSTSATRREEEWPQRIPLGAYYESILNQRTSYPTKQKRDEPPNTADPEVLPADKKPLRSPPTEKSQTDGTAKASSSGATPAAPTPTPLPTTAAEKAKIIFGTRLAGPEDMAARAESKKSRSILIGDVLVPPKPQEPDNCCMSGCVNCVWELYQEDVEEWRAKKASAEARLKASQEATEAGAPESSPKPAGVRVGEAKIAKDLWDDDLMQSVPVGFREFMKMEKKLKEKHARERSGG</sequence>
<organism evidence="3 4">
    <name type="scientific">Bionectria ochroleuca</name>
    <name type="common">Gliocladium roseum</name>
    <dbReference type="NCBI Taxonomy" id="29856"/>
    <lineage>
        <taxon>Eukaryota</taxon>
        <taxon>Fungi</taxon>
        <taxon>Dikarya</taxon>
        <taxon>Ascomycota</taxon>
        <taxon>Pezizomycotina</taxon>
        <taxon>Sordariomycetes</taxon>
        <taxon>Hypocreomycetidae</taxon>
        <taxon>Hypocreales</taxon>
        <taxon>Bionectriaceae</taxon>
        <taxon>Clonostachys</taxon>
    </lineage>
</organism>
<dbReference type="PANTHER" id="PTHR21193">
    <property type="entry name" value="OXIDOREDUCTASE-LIKE DOMAIN-CONTAINING PROTEIN 1"/>
    <property type="match status" value="1"/>
</dbReference>
<proteinExistence type="predicted"/>
<dbReference type="AlphaFoldDB" id="A0A8H7TNB5"/>
<feature type="compositionally biased region" description="Polar residues" evidence="1">
    <location>
        <begin position="87"/>
        <end position="102"/>
    </location>
</feature>
<feature type="region of interest" description="Disordered" evidence="1">
    <location>
        <begin position="198"/>
        <end position="217"/>
    </location>
</feature>
<accession>A0A8H7TNB5</accession>
<feature type="region of interest" description="Disordered" evidence="1">
    <location>
        <begin position="57"/>
        <end position="116"/>
    </location>
</feature>
<protein>
    <recommendedName>
        <fullName evidence="2">Oxidoreductase-like domain-containing protein</fullName>
    </recommendedName>
</protein>
<name>A0A8H7TNB5_BIOOC</name>
<evidence type="ECO:0000259" key="2">
    <source>
        <dbReference type="Pfam" id="PF09791"/>
    </source>
</evidence>
<dbReference type="InterPro" id="IPR039251">
    <property type="entry name" value="OXLD1"/>
</dbReference>
<reference evidence="3" key="1">
    <citation type="submission" date="2020-10" db="EMBL/GenBank/DDBJ databases">
        <title>High-Quality Genome Resource of Clonostachys rosea strain S41 by Oxford Nanopore Long-Read Sequencing.</title>
        <authorList>
            <person name="Wang H."/>
        </authorList>
    </citation>
    <scope>NUCLEOTIDE SEQUENCE</scope>
    <source>
        <strain evidence="3">S41</strain>
    </source>
</reference>
<dbReference type="InterPro" id="IPR019180">
    <property type="entry name" value="Oxidoreductase-like_N"/>
</dbReference>
<evidence type="ECO:0000256" key="1">
    <source>
        <dbReference type="SAM" id="MobiDB-lite"/>
    </source>
</evidence>
<dbReference type="Pfam" id="PF09791">
    <property type="entry name" value="Oxidored-like"/>
    <property type="match status" value="1"/>
</dbReference>
<feature type="domain" description="Oxidoreductase-like" evidence="2">
    <location>
        <begin position="152"/>
        <end position="192"/>
    </location>
</feature>
<dbReference type="GO" id="GO:0005739">
    <property type="term" value="C:mitochondrion"/>
    <property type="evidence" value="ECO:0007669"/>
    <property type="project" value="TreeGrafter"/>
</dbReference>
<feature type="region of interest" description="Disordered" evidence="1">
    <location>
        <begin position="21"/>
        <end position="43"/>
    </location>
</feature>
<dbReference type="EMBL" id="JADCTT010000006">
    <property type="protein sequence ID" value="KAF9750910.1"/>
    <property type="molecule type" value="Genomic_DNA"/>
</dbReference>
<comment type="caution">
    <text evidence="3">The sequence shown here is derived from an EMBL/GenBank/DDBJ whole genome shotgun (WGS) entry which is preliminary data.</text>
</comment>